<dbReference type="Gene3D" id="3.30.40.10">
    <property type="entry name" value="Zinc/RING finger domain, C3HC4 (zinc finger)"/>
    <property type="match status" value="1"/>
</dbReference>
<dbReference type="AlphaFoldDB" id="A0A0N5BY52"/>
<dbReference type="PANTHER" id="PTHR16047:SF7">
    <property type="entry name" value="E3 UBIQUITIN-PROTEIN LIGASE RFWD3"/>
    <property type="match status" value="1"/>
</dbReference>
<dbReference type="PROSITE" id="PS50089">
    <property type="entry name" value="ZF_RING_2"/>
    <property type="match status" value="1"/>
</dbReference>
<reference evidence="6" key="1">
    <citation type="submission" date="2017-02" db="UniProtKB">
        <authorList>
            <consortium name="WormBaseParasite"/>
        </authorList>
    </citation>
    <scope>IDENTIFICATION</scope>
</reference>
<evidence type="ECO:0000256" key="3">
    <source>
        <dbReference type="PROSITE-ProRule" id="PRU00175"/>
    </source>
</evidence>
<dbReference type="InterPro" id="IPR013083">
    <property type="entry name" value="Znf_RING/FYVE/PHD"/>
</dbReference>
<evidence type="ECO:0000313" key="5">
    <source>
        <dbReference type="Proteomes" id="UP000046392"/>
    </source>
</evidence>
<keyword evidence="1 3" id="KW-0479">Metal-binding</keyword>
<keyword evidence="2" id="KW-0862">Zinc</keyword>
<proteinExistence type="predicted"/>
<dbReference type="InterPro" id="IPR037381">
    <property type="entry name" value="RFWD3"/>
</dbReference>
<keyword evidence="1 3" id="KW-0863">Zinc-finger</keyword>
<dbReference type="Proteomes" id="UP000046392">
    <property type="component" value="Unplaced"/>
</dbReference>
<evidence type="ECO:0000256" key="2">
    <source>
        <dbReference type="ARBA" id="ARBA00022833"/>
    </source>
</evidence>
<dbReference type="GO" id="GO:0008270">
    <property type="term" value="F:zinc ion binding"/>
    <property type="evidence" value="ECO:0007669"/>
    <property type="project" value="UniProtKB-KW"/>
</dbReference>
<keyword evidence="5" id="KW-1185">Reference proteome</keyword>
<evidence type="ECO:0000313" key="6">
    <source>
        <dbReference type="WBParaSite" id="SPAL_0001071300.1"/>
    </source>
</evidence>
<evidence type="ECO:0000259" key="4">
    <source>
        <dbReference type="PROSITE" id="PS50089"/>
    </source>
</evidence>
<dbReference type="SUPFAM" id="SSF50978">
    <property type="entry name" value="WD40 repeat-like"/>
    <property type="match status" value="1"/>
</dbReference>
<sequence>MSFVCAICSNAFTTNDTEHALYSTKCGHLMGKSCLERWARRNSNQGGFSCPVCREPVLYRDCHPIYDIPEELLKIRFNYSEDEKHIEDDILNRCILGTLEKGSSFLIETGDEEIDSESIKFFDVHNGFILIAGNENCLCENSDFCKYFLKVYKGVNIIYDRIFVSSNFTAVGFNKFRKDAVEFCVGFENGVLQCIVLPLTNGVPGAPNESVYYNDNKRINSICFLKKGEIVYSVGKCNIFYVYNDETDWKKDWLKNVDIKLNTITNLNSVNDHVLLGIMDGKIYVFEKNKTPYVFYSEENTEVINFTYDSVADMILIVKSSQSESNEKDVSHVLGGVSKIFDYDNAGNRREIYISYPVGDLQNIAYRLPKKFKPTLTSTKDCERYFIYSFVPNVENGKLQVHFVNDALKVVDRRKITCFDRCKGIFALGESKLLLSKVLKIQIVLMYETEFTISNYYSLI</sequence>
<dbReference type="GO" id="GO:0004842">
    <property type="term" value="F:ubiquitin-protein transferase activity"/>
    <property type="evidence" value="ECO:0007669"/>
    <property type="project" value="InterPro"/>
</dbReference>
<dbReference type="GO" id="GO:0005634">
    <property type="term" value="C:nucleus"/>
    <property type="evidence" value="ECO:0007669"/>
    <property type="project" value="InterPro"/>
</dbReference>
<accession>A0A0N5BY52</accession>
<feature type="domain" description="RING-type" evidence="4">
    <location>
        <begin position="5"/>
        <end position="54"/>
    </location>
</feature>
<dbReference type="PANTHER" id="PTHR16047">
    <property type="entry name" value="RFWD3 PROTEIN"/>
    <property type="match status" value="1"/>
</dbReference>
<dbReference type="SMART" id="SM00184">
    <property type="entry name" value="RING"/>
    <property type="match status" value="1"/>
</dbReference>
<dbReference type="STRING" id="174720.A0A0N5BY52"/>
<dbReference type="InterPro" id="IPR001841">
    <property type="entry name" value="Znf_RING"/>
</dbReference>
<name>A0A0N5BY52_STREA</name>
<dbReference type="InterPro" id="IPR036322">
    <property type="entry name" value="WD40_repeat_dom_sf"/>
</dbReference>
<dbReference type="GO" id="GO:0036297">
    <property type="term" value="P:interstrand cross-link repair"/>
    <property type="evidence" value="ECO:0007669"/>
    <property type="project" value="InterPro"/>
</dbReference>
<organism evidence="5 6">
    <name type="scientific">Strongyloides papillosus</name>
    <name type="common">Intestinal threadworm</name>
    <dbReference type="NCBI Taxonomy" id="174720"/>
    <lineage>
        <taxon>Eukaryota</taxon>
        <taxon>Metazoa</taxon>
        <taxon>Ecdysozoa</taxon>
        <taxon>Nematoda</taxon>
        <taxon>Chromadorea</taxon>
        <taxon>Rhabditida</taxon>
        <taxon>Tylenchina</taxon>
        <taxon>Panagrolaimomorpha</taxon>
        <taxon>Strongyloidoidea</taxon>
        <taxon>Strongyloididae</taxon>
        <taxon>Strongyloides</taxon>
    </lineage>
</organism>
<evidence type="ECO:0000256" key="1">
    <source>
        <dbReference type="ARBA" id="ARBA00022771"/>
    </source>
</evidence>
<protein>
    <submittedName>
        <fullName evidence="6">RING-type domain-containing protein</fullName>
    </submittedName>
</protein>
<dbReference type="WBParaSite" id="SPAL_0001071300.1">
    <property type="protein sequence ID" value="SPAL_0001071300.1"/>
    <property type="gene ID" value="SPAL_0001071300"/>
</dbReference>
<dbReference type="SUPFAM" id="SSF57850">
    <property type="entry name" value="RING/U-box"/>
    <property type="match status" value="1"/>
</dbReference>
<dbReference type="Pfam" id="PF13639">
    <property type="entry name" value="zf-RING_2"/>
    <property type="match status" value="1"/>
</dbReference>
<dbReference type="GO" id="GO:0016567">
    <property type="term" value="P:protein ubiquitination"/>
    <property type="evidence" value="ECO:0007669"/>
    <property type="project" value="InterPro"/>
</dbReference>